<dbReference type="KEGG" id="chyd:H4K34_07445"/>
<sequence>MRYFHILLLIIPITCLSQKDSELICYSNYSITDKSLDGFLGEQLRELSACLNDSVVLSFTVYTSSFKNSTQIDTNIALEIAPLFTWGNVGRNYYGVTKVDGVMVFIRENERELFLQILETDTCVSQKVIGVFDPEFNESSTELPNSIYQSIKCYYRIENGVFVLQGRKCECIE</sequence>
<reference evidence="1 2" key="1">
    <citation type="submission" date="2020-08" db="EMBL/GenBank/DDBJ databases">
        <title>Croceimicrobium hydrocarbonivorans gen. nov., sp. nov., a novel marine bacterium isolated from a bacterial consortium that degrades polyethylene terephthalate.</title>
        <authorList>
            <person name="Liu R."/>
        </authorList>
    </citation>
    <scope>NUCLEOTIDE SEQUENCE [LARGE SCALE GENOMIC DNA]</scope>
    <source>
        <strain evidence="1 2">A20-9</strain>
    </source>
</reference>
<name>A0A7H0VIW8_9FLAO</name>
<dbReference type="EMBL" id="CP060139">
    <property type="protein sequence ID" value="QNR25666.1"/>
    <property type="molecule type" value="Genomic_DNA"/>
</dbReference>
<dbReference type="AlphaFoldDB" id="A0A7H0VIW8"/>
<proteinExistence type="predicted"/>
<organism evidence="1 2">
    <name type="scientific">Croceimicrobium hydrocarbonivorans</name>
    <dbReference type="NCBI Taxonomy" id="2761580"/>
    <lineage>
        <taxon>Bacteria</taxon>
        <taxon>Pseudomonadati</taxon>
        <taxon>Bacteroidota</taxon>
        <taxon>Flavobacteriia</taxon>
        <taxon>Flavobacteriales</taxon>
        <taxon>Owenweeksiaceae</taxon>
        <taxon>Croceimicrobium</taxon>
    </lineage>
</organism>
<accession>A0A7H0VIW8</accession>
<evidence type="ECO:0000313" key="2">
    <source>
        <dbReference type="Proteomes" id="UP000516305"/>
    </source>
</evidence>
<dbReference type="Proteomes" id="UP000516305">
    <property type="component" value="Chromosome"/>
</dbReference>
<dbReference type="RefSeq" id="WP_210760192.1">
    <property type="nucleotide sequence ID" value="NZ_CP060139.1"/>
</dbReference>
<gene>
    <name evidence="1" type="ORF">H4K34_07445</name>
</gene>
<evidence type="ECO:0000313" key="1">
    <source>
        <dbReference type="EMBL" id="QNR25666.1"/>
    </source>
</evidence>
<protein>
    <submittedName>
        <fullName evidence="1">Uncharacterized protein</fullName>
    </submittedName>
</protein>
<keyword evidence="2" id="KW-1185">Reference proteome</keyword>